<organism evidence="2 3">
    <name type="scientific">Zophobas morio</name>
    <dbReference type="NCBI Taxonomy" id="2755281"/>
    <lineage>
        <taxon>Eukaryota</taxon>
        <taxon>Metazoa</taxon>
        <taxon>Ecdysozoa</taxon>
        <taxon>Arthropoda</taxon>
        <taxon>Hexapoda</taxon>
        <taxon>Insecta</taxon>
        <taxon>Pterygota</taxon>
        <taxon>Neoptera</taxon>
        <taxon>Endopterygota</taxon>
        <taxon>Coleoptera</taxon>
        <taxon>Polyphaga</taxon>
        <taxon>Cucujiformia</taxon>
        <taxon>Tenebrionidae</taxon>
        <taxon>Zophobas</taxon>
    </lineage>
</organism>
<feature type="region of interest" description="Disordered" evidence="1">
    <location>
        <begin position="61"/>
        <end position="83"/>
    </location>
</feature>
<dbReference type="Proteomes" id="UP001168821">
    <property type="component" value="Unassembled WGS sequence"/>
</dbReference>
<accession>A0AA38HS46</accession>
<evidence type="ECO:0000313" key="3">
    <source>
        <dbReference type="Proteomes" id="UP001168821"/>
    </source>
</evidence>
<evidence type="ECO:0000256" key="1">
    <source>
        <dbReference type="SAM" id="MobiDB-lite"/>
    </source>
</evidence>
<protein>
    <submittedName>
        <fullName evidence="2">Uncharacterized protein</fullName>
    </submittedName>
</protein>
<proteinExistence type="predicted"/>
<name>A0AA38HS46_9CUCU</name>
<evidence type="ECO:0000313" key="2">
    <source>
        <dbReference type="EMBL" id="KAJ3639989.1"/>
    </source>
</evidence>
<sequence>MGSANGSDIKTNLELIDVDYILFSTAGVWLRAADYKARARRPTESTDLQLLATVNVTPDPGPASWDRALPTQSDPTSLINPSYLSARPNKNTTIIPSIK</sequence>
<comment type="caution">
    <text evidence="2">The sequence shown here is derived from an EMBL/GenBank/DDBJ whole genome shotgun (WGS) entry which is preliminary data.</text>
</comment>
<dbReference type="AlphaFoldDB" id="A0AA38HS46"/>
<feature type="compositionally biased region" description="Polar residues" evidence="1">
    <location>
        <begin position="70"/>
        <end position="83"/>
    </location>
</feature>
<gene>
    <name evidence="2" type="ORF">Zmor_003315</name>
</gene>
<reference evidence="2" key="1">
    <citation type="journal article" date="2023" name="G3 (Bethesda)">
        <title>Whole genome assemblies of Zophobas morio and Tenebrio molitor.</title>
        <authorList>
            <person name="Kaur S."/>
            <person name="Stinson S.A."/>
            <person name="diCenzo G.C."/>
        </authorList>
    </citation>
    <scope>NUCLEOTIDE SEQUENCE</scope>
    <source>
        <strain evidence="2">QUZm001</strain>
    </source>
</reference>
<keyword evidence="3" id="KW-1185">Reference proteome</keyword>
<dbReference type="EMBL" id="JALNTZ010000010">
    <property type="protein sequence ID" value="KAJ3639989.1"/>
    <property type="molecule type" value="Genomic_DNA"/>
</dbReference>